<dbReference type="EMBL" id="HBJA01056125">
    <property type="protein sequence ID" value="CAE0808744.1"/>
    <property type="molecule type" value="Transcribed_RNA"/>
</dbReference>
<sequence length="115" mass="12877">MPQKMSHHECMFPCIVVLLKLQPLKLIHDGVLSSASEANICFSQWIDLDFLGPRLQGCALIGGVALSLGQTTTQMRHQCHNVEFAHWAAGRGHCSLKEEMLESNSSNLYRIDRQT</sequence>
<proteinExistence type="predicted"/>
<protein>
    <submittedName>
        <fullName evidence="1">Uncharacterized protein</fullName>
    </submittedName>
</protein>
<name>A0A7S4FQW5_9EUGL</name>
<reference evidence="1" key="1">
    <citation type="submission" date="2021-01" db="EMBL/GenBank/DDBJ databases">
        <authorList>
            <person name="Corre E."/>
            <person name="Pelletier E."/>
            <person name="Niang G."/>
            <person name="Scheremetjew M."/>
            <person name="Finn R."/>
            <person name="Kale V."/>
            <person name="Holt S."/>
            <person name="Cochrane G."/>
            <person name="Meng A."/>
            <person name="Brown T."/>
            <person name="Cohen L."/>
        </authorList>
    </citation>
    <scope>NUCLEOTIDE SEQUENCE</scope>
    <source>
        <strain evidence="1">CCMP1594</strain>
    </source>
</reference>
<dbReference type="AlphaFoldDB" id="A0A7S4FQW5"/>
<evidence type="ECO:0000313" key="1">
    <source>
        <dbReference type="EMBL" id="CAE0808744.1"/>
    </source>
</evidence>
<organism evidence="1">
    <name type="scientific">Eutreptiella gymnastica</name>
    <dbReference type="NCBI Taxonomy" id="73025"/>
    <lineage>
        <taxon>Eukaryota</taxon>
        <taxon>Discoba</taxon>
        <taxon>Euglenozoa</taxon>
        <taxon>Euglenida</taxon>
        <taxon>Spirocuta</taxon>
        <taxon>Euglenophyceae</taxon>
        <taxon>Eutreptiales</taxon>
        <taxon>Eutreptiaceae</taxon>
        <taxon>Eutreptiella</taxon>
    </lineage>
</organism>
<accession>A0A7S4FQW5</accession>
<gene>
    <name evidence="1" type="ORF">EGYM00163_LOCUS19875</name>
</gene>